<protein>
    <recommendedName>
        <fullName evidence="3">ubiquitinyl hydrolase 1</fullName>
        <ecNumber evidence="3">3.4.19.12</ecNumber>
    </recommendedName>
</protein>
<dbReference type="InterPro" id="IPR020846">
    <property type="entry name" value="MFS_dom"/>
</dbReference>
<feature type="domain" description="Major facilitator superfamily (MFS) profile" evidence="11">
    <location>
        <begin position="60"/>
        <end position="514"/>
    </location>
</feature>
<evidence type="ECO:0000313" key="12">
    <source>
        <dbReference type="EMBL" id="PWY94642.1"/>
    </source>
</evidence>
<evidence type="ECO:0000256" key="2">
    <source>
        <dbReference type="ARBA" id="ARBA00004141"/>
    </source>
</evidence>
<evidence type="ECO:0000256" key="9">
    <source>
        <dbReference type="SAM" id="MobiDB-lite"/>
    </source>
</evidence>
<dbReference type="EMBL" id="MSFK01000004">
    <property type="protein sequence ID" value="PWY94642.1"/>
    <property type="molecule type" value="Genomic_DNA"/>
</dbReference>
<evidence type="ECO:0000256" key="10">
    <source>
        <dbReference type="SAM" id="Phobius"/>
    </source>
</evidence>
<feature type="transmembrane region" description="Helical" evidence="10">
    <location>
        <begin position="450"/>
        <end position="471"/>
    </location>
</feature>
<dbReference type="CDD" id="cd17476">
    <property type="entry name" value="MFS_Amf1_MDR_like"/>
    <property type="match status" value="1"/>
</dbReference>
<dbReference type="InterPro" id="IPR046541">
    <property type="entry name" value="DUF6606"/>
</dbReference>
<evidence type="ECO:0000256" key="1">
    <source>
        <dbReference type="ARBA" id="ARBA00000707"/>
    </source>
</evidence>
<dbReference type="Pfam" id="PF07690">
    <property type="entry name" value="MFS_1"/>
    <property type="match status" value="1"/>
</dbReference>
<feature type="compositionally biased region" description="Basic and acidic residues" evidence="9">
    <location>
        <begin position="3682"/>
        <end position="3706"/>
    </location>
</feature>
<feature type="transmembrane region" description="Helical" evidence="10">
    <location>
        <begin position="58"/>
        <end position="85"/>
    </location>
</feature>
<dbReference type="GO" id="GO:0006508">
    <property type="term" value="P:proteolysis"/>
    <property type="evidence" value="ECO:0007669"/>
    <property type="project" value="UniProtKB-KW"/>
</dbReference>
<feature type="transmembrane region" description="Helical" evidence="10">
    <location>
        <begin position="491"/>
        <end position="512"/>
    </location>
</feature>
<dbReference type="GO" id="GO:0022857">
    <property type="term" value="F:transmembrane transporter activity"/>
    <property type="evidence" value="ECO:0007669"/>
    <property type="project" value="InterPro"/>
</dbReference>
<dbReference type="GO" id="GO:0004843">
    <property type="term" value="F:cysteine-type deubiquitinase activity"/>
    <property type="evidence" value="ECO:0007669"/>
    <property type="project" value="UniProtKB-EC"/>
</dbReference>
<keyword evidence="7" id="KW-0788">Thiol protease</keyword>
<evidence type="ECO:0000256" key="4">
    <source>
        <dbReference type="ARBA" id="ARBA00022670"/>
    </source>
</evidence>
<organism evidence="12 13">
    <name type="scientific">Aspergillus sclerotioniger CBS 115572</name>
    <dbReference type="NCBI Taxonomy" id="1450535"/>
    <lineage>
        <taxon>Eukaryota</taxon>
        <taxon>Fungi</taxon>
        <taxon>Dikarya</taxon>
        <taxon>Ascomycota</taxon>
        <taxon>Pezizomycotina</taxon>
        <taxon>Eurotiomycetes</taxon>
        <taxon>Eurotiomycetidae</taxon>
        <taxon>Eurotiales</taxon>
        <taxon>Aspergillaceae</taxon>
        <taxon>Aspergillus</taxon>
        <taxon>Aspergillus subgen. Circumdati</taxon>
    </lineage>
</organism>
<feature type="region of interest" description="Disordered" evidence="9">
    <location>
        <begin position="1"/>
        <end position="30"/>
    </location>
</feature>
<dbReference type="InterPro" id="IPR027417">
    <property type="entry name" value="P-loop_NTPase"/>
</dbReference>
<feature type="region of interest" description="Disordered" evidence="9">
    <location>
        <begin position="3678"/>
        <end position="3740"/>
    </location>
</feature>
<dbReference type="Pfam" id="PF12359">
    <property type="entry name" value="DUF3645"/>
    <property type="match status" value="1"/>
</dbReference>
<keyword evidence="10" id="KW-0812">Transmembrane</keyword>
<feature type="compositionally biased region" description="Acidic residues" evidence="9">
    <location>
        <begin position="3707"/>
        <end position="3740"/>
    </location>
</feature>
<sequence>MSSETTDNDQQLPQDGSPYDSESTIGRGHLQDEDPKALTRLETAQSALKPPSVLWKEIIFIAVVCMAQFMTQAGLCMSIAPAHIIGASFNTTSPGELSWFAAAYSLTVGTFILVAGRLGDVYGHRLMFIIGFSWFGLWSLLAGFSVWSNKVFFDCCRALQGIGPAMLLPNAIAILGRAYPPGLRKEMIFSCFGATAPGGFIVGGVFSSLFAQLVWWPWAYWVMGMVCFVLAALGMLVIPYTHRPKFKDDMTTWTRLDLLGALTGISGLVLINFAWNQAALVGWATPYTYVLLIIGFLIFGIFVFVERSAPCPLIPRSVLTGDLAWVLGCIAAGWSSFGIIIYYFYQFMEVIKDDSPLLATAKWSAAAPSGAVAALITGFLLGKLPPSVIMFFAMCFFTAGQAIFATVPLHQTYWAQAFVVSLITSWGMDMSFPSGTLILSNSMHHHHQGLAASLVTTTVNYSISLGLGFAGTVESNVNDGGRNPLKGYRGALYLGIGLAALGLVTSICFMSVSWRRHRLGKESSAARSATAATTTITMPDPDILVDLFNHIAFPPKLPGRRDKQPADVEHELITRLRHAVQTLQESVDDDIKPAWQLIQRTLHVSREVNEEGMVEKDDMLEAFKNLNSQCAIIVNIGEQNAALLIRKAEESDEVIFEAFETSTSAEQTLAAPGALQWQFPGTAVSLPCEEFQNPVLQQTLGQFLEDASIEELDEFAAKTRKAGKELVENRDTVDPAIITDFLITLLGVNGRYIYPPLLCKRIKDDVCWDNAELPWQRSPFWLVLRVCIQRLLYLRLGDALGRLHYKFLLCTVLGHLLEEIVDLKVLAPEQWSWLNTKLCRRLAKLETETEASSPAVKAAHSRLSRTIEPLCERFIGATKNAINHEWEAFRRGVQRRIPPLPPYARDKDLILTLPNSIAYLQNVLNSPRNNNARRREADSAALERPWEKTAGQFDSLSKQYSSIAEMEMAIESDKSSDGCLGVADRIEGYLKTAGDAHDGDPEQMSLFILNVFDLWVRMDRKATAEFPLLAEYHPGFEPKLLDVILLSRPNDLRRLQMIQTHLHDRCTNASMGNMSIFTDPSPGCFADRYLKHSVGKGLVKLQEQIETRSLAARDAKEKELARVNQDFMSLTEKKDMTDCTQRRNPDGGHDIRGCSHCYYIRCRRRLQIGVHEDYLPEDHRMAEKRAIVFELGIPDAFDAYRNVTWIIINRFGPQVNSAADEPQMLLKDNSRLWSYKLHKHKRCRGTFSLASCIKSHLETHYKWKSLPASPKNVLRPLGMKFVYYDFGRRRWATDKPDPLTFAHHFALSLPPKLPLSGLYSSPSFAPDGPGPSSYEAFANMRDCPATVTVHEFMASQALMAGRHRRWLSILTELGSSNINLSSLDTMVLLRHLALQAGPGLQDDPMRVVHTVFNDANFCKRLVTQIDQHVSIIAPNWRETTYMETLLTLTIQACNLGGFGTAGVRYLLLKIRRVTLEWINHLRLEARNATEVDVAERAARYCFLAALLCRRTFAAEHYINAALDEESAQDFFEATLTMQQSLVVDMSKFSDITRSMLVRDIKTSVRLRPVVQDALKRRPDSLRSAIDKVWPSSSKREYAFWKHLPHPHEYWVTSSVTSDSSQTLPQTFHFHLMEGHLLVEGTPLGKLPADLRDSEKLKELFGNQRLIAFPSNQPGMSYALTLEKEDHKIHLGYRGNDLVIRACKGEKVLEHVPRSVFVDGQSFDLPVPLVQDCVHWLDLRTGILEARRTPGIWKERIGNWKIHVRTRKAQRKNSFLVDPHSRLAASITKIFEHFERPSMLTIYQPPVQTLSVELKRMNLSFHVNMQKQLLQCKQLAAEIDPNQDAGTWYGLVSMLVLRNVHNRSQRSIITTMGRIQYRRHGTHVLVYKENDGDYGRYRIDDVLGRLQGPAEPFQLYTKAQLHAFTSFILPDPLTGRSGTEEALSCLVSAYSQPWTPLNENIVGLLQSISRLTPSRQYYPKQAKRQQVVKWDQSLTTHIQHEGYRPVIELILSRSHRLSLFQLEGAPSSLDTVTNEAYLSERARWRRSIYERTDTSCQVQAKCSDVTYLSRVSYGPSKRATKVREIATLLRELPSEIHTTDDLAGLLKQWPYIGGYLGKFTPSALHETLSVDLAVHWGSLVRLCKEGKTQDAYYLMFYLGLMAYGENVDMRVIRVLAAFFILDDLKKISLPQFPSFENFQEEKAPELGSILEKVKSFKIEYEHPTQRMRKGKKAKASAESLEIEMARIRHDVEFEFASVQFATFLTQQWPCAEPAVKGFSSDFLDVEGAVNDIRPDWLRQYKNRRLTDHLSDVQEVLDAHSATMNRLRSLPDRRAPKTPWTRSKTSPNPTARSAQELFSKPGPQLGPNPNFILEQRVTSPGLAAHRAKEPYRFSAGRQESFMPGITEIERIVHGLIKSDCSVTSRYGRDLQLSIDALKEKCRQPEQTHTERLTFSEGMTKFDGQIKSARIVVDGYYQQICNTLSAGDRRYRWLRQGGLWPCITPVTILQQLRTTGAVTFGPNMKEALVSYALAVVRLQRLVRMKELHAKGDQSRLDQEQLHPFHAMWDYMAYPDWILLEIDADIQIRQEQVTVALEMVSPSSGSNSVLQMNMGQGKTSVIMPMVASALAHGDVLVRLLVPKALTTQTAQVLRARLGGLVGRELIHIPFSRRTPTTPQLIGEYRSLHEETLQRSGIVLGVPEHALSFKLSGLQRVSDMKIPEAVEMIAIQDWIDLVGRDVLDECDFTLSPKTQLIYPSGSQLVVDGHPDRWEVIMSVLGLVAQHLHDLARELPQSIDVVERALGAFPLAYLLRQDVEEILCKRVVDDVCSGRGSVLPIEGYADSELQTLRQFISQETVHAGDIEHIDAMFHDVPRAHKRAYLLRGLLVHRILLLCLKKRWNVQYGLHPNRDPVAVPFHAKGVPSDHAEWGHPDVAILFTCLAFYHEGLNQAQTRQCLKAVLKSDDPATEYDRWTHASATLPEGLRHWNLINVDDQGQVAEIWRHLRFSTNVVNYFLKNFVFPVHAKQFAVKLQTSGWDVPFFRTSSVVCQSPRSSRAGLTTGFSGTNDNRRLLPLTIEQHDLPDLLHTNAEVLTYLLQNRNRGYRPAVINDRRLSEAELLDNLTKSGIRVLIDAGAFILEMDNRTLVKTWLEKDSRAQAAVYFGGDNKAWVQYQTGRSLPLIATPFADNLKDCLIYLDEAHTRGTDLKLPADAKGALTLGLNQTKDHTVQAAMRLRQLGTTQSVIFIAPPEVHRSILDVCQKRQTDRVDSSDVVQWLLHQTCVSNRELESLFHAQGVDFCRRTQAATDHPDFLHDQHDQVSYMDSLKQPEQRTLEQLYRPRVVDIAGGESIPDADADSILLRGKVSRFMEELQHRRGRSNVIQKSITSSASEEVEQEREVAYEIEEEREVQRPGRLRAYRFPGLHPTLSKFAETGLLEGSGTLLAADVLDATKITREHGIKTMDLLPHLHVSIEFTRTVKLKHGQGGDEFMRPVNWILCNTEVENAIVVIPEEAEFLIPILRTAAAPSTHLLTYAAPVTKRMLNFDRLDYCTIPPLPTPHRLPSWLSFELGIFAGRLYFGYEKYNYILKRLQVEPESMSASNPLLGGSANQISFLQQWLAFRRQGQDISHTPMGYVCQRRTLRIDHPFFLEAKAHKSIKHMLRPLGQTFTSTEEEYYDSEEEEWYETKEDHISRQEWEKNHAHEVKYDSTEEDSGEEDSSGEDESQDSEDSDEDQYYVSGEEE</sequence>
<keyword evidence="10" id="KW-1133">Transmembrane helix</keyword>
<evidence type="ECO:0000313" key="13">
    <source>
        <dbReference type="Proteomes" id="UP000246702"/>
    </source>
</evidence>
<feature type="coiled-coil region" evidence="8">
    <location>
        <begin position="1098"/>
        <end position="1133"/>
    </location>
</feature>
<keyword evidence="4" id="KW-0645">Protease</keyword>
<dbReference type="Pfam" id="PF12340">
    <property type="entry name" value="DUF3638"/>
    <property type="match status" value="1"/>
</dbReference>
<feature type="transmembrane region" description="Helical" evidence="10">
    <location>
        <begin position="188"/>
        <end position="212"/>
    </location>
</feature>
<comment type="caution">
    <text evidence="12">The sequence shown here is derived from an EMBL/GenBank/DDBJ whole genome shotgun (WGS) entry which is preliminary data.</text>
</comment>
<dbReference type="PANTHER" id="PTHR13367:SF33">
    <property type="entry name" value="P-LOOP CONTAINING NUCLEOSIDE TRIPHOSPHATE HYDROLASE PROTEIN"/>
    <property type="match status" value="1"/>
</dbReference>
<dbReference type="Pfam" id="PF20255">
    <property type="entry name" value="DUF6606"/>
    <property type="match status" value="1"/>
</dbReference>
<feature type="compositionally biased region" description="Polar residues" evidence="9">
    <location>
        <begin position="1"/>
        <end position="24"/>
    </location>
</feature>
<feature type="transmembrane region" description="Helical" evidence="10">
    <location>
        <begin position="158"/>
        <end position="176"/>
    </location>
</feature>
<comment type="catalytic activity">
    <reaction evidence="1">
        <text>Thiol-dependent hydrolysis of ester, thioester, amide, peptide and isopeptide bonds formed by the C-terminal Gly of ubiquitin (a 76-residue protein attached to proteins as an intracellular targeting signal).</text>
        <dbReference type="EC" id="3.4.19.12"/>
    </reaction>
</comment>
<keyword evidence="5" id="KW-0833">Ubl conjugation pathway</keyword>
<dbReference type="RefSeq" id="XP_025471403.1">
    <property type="nucleotide sequence ID" value="XM_025616974.1"/>
</dbReference>
<dbReference type="SUPFAM" id="SSF52540">
    <property type="entry name" value="P-loop containing nucleoside triphosphate hydrolases"/>
    <property type="match status" value="1"/>
</dbReference>
<dbReference type="SUPFAM" id="SSF103473">
    <property type="entry name" value="MFS general substrate transporter"/>
    <property type="match status" value="1"/>
</dbReference>
<dbReference type="InterPro" id="IPR051346">
    <property type="entry name" value="OTU_Deubiquitinase"/>
</dbReference>
<accession>A0A317XAI5</accession>
<gene>
    <name evidence="12" type="ORF">BO94DRAFT_621106</name>
</gene>
<evidence type="ECO:0000259" key="11">
    <source>
        <dbReference type="PROSITE" id="PS50850"/>
    </source>
</evidence>
<evidence type="ECO:0000256" key="7">
    <source>
        <dbReference type="ARBA" id="ARBA00022807"/>
    </source>
</evidence>
<dbReference type="InterPro" id="IPR011701">
    <property type="entry name" value="MFS"/>
</dbReference>
<evidence type="ECO:0000256" key="6">
    <source>
        <dbReference type="ARBA" id="ARBA00022801"/>
    </source>
</evidence>
<dbReference type="GO" id="GO:0016020">
    <property type="term" value="C:membrane"/>
    <property type="evidence" value="ECO:0007669"/>
    <property type="project" value="UniProtKB-SubCell"/>
</dbReference>
<feature type="transmembrane region" description="Helical" evidence="10">
    <location>
        <begin position="287"/>
        <end position="305"/>
    </location>
</feature>
<dbReference type="OrthoDB" id="3182339at2759"/>
<dbReference type="InterPro" id="IPR036259">
    <property type="entry name" value="MFS_trans_sf"/>
</dbReference>
<name>A0A317XAI5_9EURO</name>
<dbReference type="InterPro" id="IPR022099">
    <property type="entry name" value="DUF3638"/>
</dbReference>
<feature type="region of interest" description="Disordered" evidence="9">
    <location>
        <begin position="2327"/>
        <end position="2364"/>
    </location>
</feature>
<feature type="transmembrane region" description="Helical" evidence="10">
    <location>
        <begin position="97"/>
        <end position="114"/>
    </location>
</feature>
<feature type="transmembrane region" description="Helical" evidence="10">
    <location>
        <begin position="126"/>
        <end position="146"/>
    </location>
</feature>
<comment type="subcellular location">
    <subcellularLocation>
        <location evidence="2">Membrane</location>
        <topology evidence="2">Multi-pass membrane protein</topology>
    </subcellularLocation>
</comment>
<feature type="compositionally biased region" description="Polar residues" evidence="9">
    <location>
        <begin position="2338"/>
        <end position="2351"/>
    </location>
</feature>
<dbReference type="InterPro" id="IPR022105">
    <property type="entry name" value="DUF3645"/>
</dbReference>
<keyword evidence="13" id="KW-1185">Reference proteome</keyword>
<dbReference type="Proteomes" id="UP000246702">
    <property type="component" value="Unassembled WGS sequence"/>
</dbReference>
<keyword evidence="8" id="KW-0175">Coiled coil</keyword>
<dbReference type="PROSITE" id="PS50850">
    <property type="entry name" value="MFS"/>
    <property type="match status" value="1"/>
</dbReference>
<proteinExistence type="predicted"/>
<dbReference type="PANTHER" id="PTHR13367">
    <property type="entry name" value="UBIQUITIN THIOESTERASE"/>
    <property type="match status" value="1"/>
</dbReference>
<feature type="transmembrane region" description="Helical" evidence="10">
    <location>
        <begin position="388"/>
        <end position="407"/>
    </location>
</feature>
<dbReference type="Gene3D" id="1.20.1250.20">
    <property type="entry name" value="MFS general substrate transporter like domains"/>
    <property type="match status" value="2"/>
</dbReference>
<feature type="transmembrane region" description="Helical" evidence="10">
    <location>
        <begin position="325"/>
        <end position="345"/>
    </location>
</feature>
<feature type="transmembrane region" description="Helical" evidence="10">
    <location>
        <begin position="413"/>
        <end position="438"/>
    </location>
</feature>
<evidence type="ECO:0000256" key="8">
    <source>
        <dbReference type="SAM" id="Coils"/>
    </source>
</evidence>
<keyword evidence="10" id="KW-0472">Membrane</keyword>
<dbReference type="GeneID" id="37119117"/>
<feature type="transmembrane region" description="Helical" evidence="10">
    <location>
        <begin position="258"/>
        <end position="275"/>
    </location>
</feature>
<keyword evidence="6" id="KW-0378">Hydrolase</keyword>
<reference evidence="12 13" key="1">
    <citation type="submission" date="2016-12" db="EMBL/GenBank/DDBJ databases">
        <title>The genomes of Aspergillus section Nigri reveals drivers in fungal speciation.</title>
        <authorList>
            <consortium name="DOE Joint Genome Institute"/>
            <person name="Vesth T.C."/>
            <person name="Nybo J."/>
            <person name="Theobald S."/>
            <person name="Brandl J."/>
            <person name="Frisvad J.C."/>
            <person name="Nielsen K.F."/>
            <person name="Lyhne E.K."/>
            <person name="Kogle M.E."/>
            <person name="Kuo A."/>
            <person name="Riley R."/>
            <person name="Clum A."/>
            <person name="Nolan M."/>
            <person name="Lipzen A."/>
            <person name="Salamov A."/>
            <person name="Henrissat B."/>
            <person name="Wiebenga A."/>
            <person name="De Vries R.P."/>
            <person name="Grigoriev I.V."/>
            <person name="Mortensen U.H."/>
            <person name="Andersen M.R."/>
            <person name="Baker S.E."/>
        </authorList>
    </citation>
    <scope>NUCLEOTIDE SEQUENCE [LARGE SCALE GENOMIC DNA]</scope>
    <source>
        <strain evidence="12 13">CBS 115572</strain>
    </source>
</reference>
<feature type="transmembrane region" description="Helical" evidence="10">
    <location>
        <begin position="218"/>
        <end position="238"/>
    </location>
</feature>
<evidence type="ECO:0000256" key="5">
    <source>
        <dbReference type="ARBA" id="ARBA00022786"/>
    </source>
</evidence>
<dbReference type="EC" id="3.4.19.12" evidence="3"/>
<evidence type="ECO:0000256" key="3">
    <source>
        <dbReference type="ARBA" id="ARBA00012759"/>
    </source>
</evidence>